<dbReference type="SUPFAM" id="SSF56752">
    <property type="entry name" value="D-aminoacid aminotransferase-like PLP-dependent enzymes"/>
    <property type="match status" value="1"/>
</dbReference>
<evidence type="ECO:0000256" key="2">
    <source>
        <dbReference type="ARBA" id="ARBA00009320"/>
    </source>
</evidence>
<dbReference type="InterPro" id="IPR043131">
    <property type="entry name" value="BCAT-like_N"/>
</dbReference>
<dbReference type="Gene3D" id="3.20.10.10">
    <property type="entry name" value="D-amino Acid Aminotransferase, subunit A, domain 2"/>
    <property type="match status" value="1"/>
</dbReference>
<reference evidence="6" key="1">
    <citation type="submission" date="2019-09" db="EMBL/GenBank/DDBJ databases">
        <title>Characterisation of the sponge microbiome using genome-centric metagenomics.</title>
        <authorList>
            <person name="Engelberts J.P."/>
            <person name="Robbins S.J."/>
            <person name="De Goeij J.M."/>
            <person name="Aranda M."/>
            <person name="Bell S.C."/>
            <person name="Webster N.S."/>
        </authorList>
    </citation>
    <scope>NUCLEOTIDE SEQUENCE</scope>
    <source>
        <strain evidence="6">SB0664_bin_27</strain>
    </source>
</reference>
<comment type="similarity">
    <text evidence="2 4">Belongs to the class-IV pyridoxal-phosphate-dependent aminotransferase family.</text>
</comment>
<keyword evidence="6" id="KW-0808">Transferase</keyword>
<dbReference type="PANTHER" id="PTHR42743">
    <property type="entry name" value="AMINO-ACID AMINOTRANSFERASE"/>
    <property type="match status" value="1"/>
</dbReference>
<dbReference type="PROSITE" id="PS00770">
    <property type="entry name" value="AA_TRANSFER_CLASS_4"/>
    <property type="match status" value="1"/>
</dbReference>
<dbReference type="GO" id="GO:0008483">
    <property type="term" value="F:transaminase activity"/>
    <property type="evidence" value="ECO:0007669"/>
    <property type="project" value="UniProtKB-KW"/>
</dbReference>
<keyword evidence="3 5" id="KW-0663">Pyridoxal phosphate</keyword>
<evidence type="ECO:0000256" key="4">
    <source>
        <dbReference type="RuleBase" id="RU004106"/>
    </source>
</evidence>
<proteinExistence type="inferred from homology"/>
<protein>
    <submittedName>
        <fullName evidence="6">Branched-chain amino acid aminotransferase</fullName>
    </submittedName>
</protein>
<sequence length="313" mass="34720">MTSQRTVYVSGSFVPESEAAFSIFDSALMYGDVIFETTRTFNGQPFRLREHIERLYVGLRTLEIDCGLTEEEMEAATLETIERNRACFADGRDFQIVHNVSRGPMGLYKSVFAGEVGPTVTINCWPLTWHLAAFADTYLQGVHAVIPTQRSVPSRLIDPKIKNRSRIYYQLANIQAQKVDPEAWALLTDEDGFLTEGTGSNFFVVKDGGLLTPEPRNILRGVTRQAVLELAKSLGLACQECNLEPYDVMTADEAFFTSTPFTIMPATRFNGHNVGTGEPGPVTRRLMSAWNQMVEVDMAAQARAFAEEVGGKG</sequence>
<dbReference type="InterPro" id="IPR050571">
    <property type="entry name" value="Class-IV_PLP-Dep_Aminotrnsfr"/>
</dbReference>
<gene>
    <name evidence="6" type="ORF">F4Y42_06760</name>
</gene>
<dbReference type="Pfam" id="PF01063">
    <property type="entry name" value="Aminotran_4"/>
    <property type="match status" value="1"/>
</dbReference>
<keyword evidence="6" id="KW-0032">Aminotransferase</keyword>
<dbReference type="FunFam" id="3.20.10.10:FF:000002">
    <property type="entry name" value="D-alanine aminotransferase"/>
    <property type="match status" value="1"/>
</dbReference>
<dbReference type="PANTHER" id="PTHR42743:SF11">
    <property type="entry name" value="AMINODEOXYCHORISMATE LYASE"/>
    <property type="match status" value="1"/>
</dbReference>
<dbReference type="GO" id="GO:0046394">
    <property type="term" value="P:carboxylic acid biosynthetic process"/>
    <property type="evidence" value="ECO:0007669"/>
    <property type="project" value="UniProtKB-ARBA"/>
</dbReference>
<evidence type="ECO:0000256" key="3">
    <source>
        <dbReference type="ARBA" id="ARBA00022898"/>
    </source>
</evidence>
<name>A0A6B0YRE3_9CHLR</name>
<dbReference type="InterPro" id="IPR036038">
    <property type="entry name" value="Aminotransferase-like"/>
</dbReference>
<dbReference type="InterPro" id="IPR018300">
    <property type="entry name" value="Aminotrans_IV_CS"/>
</dbReference>
<dbReference type="InterPro" id="IPR001544">
    <property type="entry name" value="Aminotrans_IV"/>
</dbReference>
<dbReference type="InterPro" id="IPR043132">
    <property type="entry name" value="BCAT-like_C"/>
</dbReference>
<dbReference type="GO" id="GO:0008652">
    <property type="term" value="P:amino acid biosynthetic process"/>
    <property type="evidence" value="ECO:0007669"/>
    <property type="project" value="UniProtKB-ARBA"/>
</dbReference>
<comment type="caution">
    <text evidence="6">The sequence shown here is derived from an EMBL/GenBank/DDBJ whole genome shotgun (WGS) entry which is preliminary data.</text>
</comment>
<accession>A0A6B0YRE3</accession>
<comment type="cofactor">
    <cofactor evidence="1 5">
        <name>pyridoxal 5'-phosphate</name>
        <dbReference type="ChEBI" id="CHEBI:597326"/>
    </cofactor>
</comment>
<evidence type="ECO:0000256" key="1">
    <source>
        <dbReference type="ARBA" id="ARBA00001933"/>
    </source>
</evidence>
<organism evidence="6">
    <name type="scientific">Caldilineaceae bacterium SB0664_bin_27</name>
    <dbReference type="NCBI Taxonomy" id="2605260"/>
    <lineage>
        <taxon>Bacteria</taxon>
        <taxon>Bacillati</taxon>
        <taxon>Chloroflexota</taxon>
        <taxon>Caldilineae</taxon>
        <taxon>Caldilineales</taxon>
        <taxon>Caldilineaceae</taxon>
    </lineage>
</organism>
<dbReference type="AlphaFoldDB" id="A0A6B0YRE3"/>
<evidence type="ECO:0000256" key="5">
    <source>
        <dbReference type="RuleBase" id="RU004516"/>
    </source>
</evidence>
<dbReference type="EMBL" id="VXRG01000060">
    <property type="protein sequence ID" value="MXY93137.1"/>
    <property type="molecule type" value="Genomic_DNA"/>
</dbReference>
<evidence type="ECO:0000313" key="6">
    <source>
        <dbReference type="EMBL" id="MXY93137.1"/>
    </source>
</evidence>
<dbReference type="Gene3D" id="3.30.470.10">
    <property type="match status" value="1"/>
</dbReference>